<dbReference type="PANTHER" id="PTHR46295:SF1">
    <property type="entry name" value="ENDOPLASMIC RETICULUM RESIDENT PROTEIN 44"/>
    <property type="match status" value="1"/>
</dbReference>
<feature type="chain" id="PRO_5041658090" description="Thioredoxin domain-containing protein" evidence="2">
    <location>
        <begin position="22"/>
        <end position="424"/>
    </location>
</feature>
<dbReference type="InterPro" id="IPR036249">
    <property type="entry name" value="Thioredoxin-like_sf"/>
</dbReference>
<evidence type="ECO:0000313" key="5">
    <source>
        <dbReference type="WBParaSite" id="SMRG1_96140.3"/>
    </source>
</evidence>
<dbReference type="InterPro" id="IPR013766">
    <property type="entry name" value="Thioredoxin_domain"/>
</dbReference>
<dbReference type="SUPFAM" id="SSF52833">
    <property type="entry name" value="Thioredoxin-like"/>
    <property type="match status" value="2"/>
</dbReference>
<keyword evidence="2" id="KW-0732">Signal</keyword>
<evidence type="ECO:0000256" key="2">
    <source>
        <dbReference type="SAM" id="SignalP"/>
    </source>
</evidence>
<organism evidence="4 5">
    <name type="scientific">Schistosoma margrebowiei</name>
    <dbReference type="NCBI Taxonomy" id="48269"/>
    <lineage>
        <taxon>Eukaryota</taxon>
        <taxon>Metazoa</taxon>
        <taxon>Spiralia</taxon>
        <taxon>Lophotrochozoa</taxon>
        <taxon>Platyhelminthes</taxon>
        <taxon>Trematoda</taxon>
        <taxon>Digenea</taxon>
        <taxon>Strigeidida</taxon>
        <taxon>Schistosomatoidea</taxon>
        <taxon>Schistosomatidae</taxon>
        <taxon>Schistosoma</taxon>
    </lineage>
</organism>
<dbReference type="GO" id="GO:0005793">
    <property type="term" value="C:endoplasmic reticulum-Golgi intermediate compartment"/>
    <property type="evidence" value="ECO:0007669"/>
    <property type="project" value="TreeGrafter"/>
</dbReference>
<dbReference type="GO" id="GO:0006457">
    <property type="term" value="P:protein folding"/>
    <property type="evidence" value="ECO:0007669"/>
    <property type="project" value="TreeGrafter"/>
</dbReference>
<proteinExistence type="predicted"/>
<feature type="compositionally biased region" description="Low complexity" evidence="1">
    <location>
        <begin position="361"/>
        <end position="370"/>
    </location>
</feature>
<dbReference type="WBParaSite" id="SMRG1_96140.3">
    <property type="protein sequence ID" value="SMRG1_96140.3"/>
    <property type="gene ID" value="SMRG1_96140"/>
</dbReference>
<dbReference type="Proteomes" id="UP000050790">
    <property type="component" value="Unassembled WGS sequence"/>
</dbReference>
<evidence type="ECO:0000313" key="4">
    <source>
        <dbReference type="Proteomes" id="UP000050790"/>
    </source>
</evidence>
<dbReference type="InterPro" id="IPR052643">
    <property type="entry name" value="ERP44"/>
</dbReference>
<dbReference type="PROSITE" id="PS51352">
    <property type="entry name" value="THIOREDOXIN_2"/>
    <property type="match status" value="1"/>
</dbReference>
<feature type="region of interest" description="Disordered" evidence="1">
    <location>
        <begin position="359"/>
        <end position="385"/>
    </location>
</feature>
<evidence type="ECO:0000259" key="3">
    <source>
        <dbReference type="PROSITE" id="PS51352"/>
    </source>
</evidence>
<dbReference type="PANTHER" id="PTHR46295">
    <property type="entry name" value="ENDOPLASMIC RETICULUM RESIDENT PROTEIN 44"/>
    <property type="match status" value="1"/>
</dbReference>
<dbReference type="GO" id="GO:0005789">
    <property type="term" value="C:endoplasmic reticulum membrane"/>
    <property type="evidence" value="ECO:0007669"/>
    <property type="project" value="TreeGrafter"/>
</dbReference>
<dbReference type="AlphaFoldDB" id="A0AA85ANI6"/>
<evidence type="ECO:0000256" key="1">
    <source>
        <dbReference type="SAM" id="MobiDB-lite"/>
    </source>
</evidence>
<protein>
    <recommendedName>
        <fullName evidence="3">Thioredoxin domain-containing protein</fullName>
    </recommendedName>
</protein>
<reference evidence="5" key="1">
    <citation type="submission" date="2023-11" db="UniProtKB">
        <authorList>
            <consortium name="WormBaseParasite"/>
        </authorList>
    </citation>
    <scope>IDENTIFICATION</scope>
</reference>
<accession>A0AA85ANI6</accession>
<dbReference type="Gene3D" id="3.40.30.10">
    <property type="entry name" value="Glutaredoxin"/>
    <property type="match status" value="2"/>
</dbReference>
<feature type="signal peptide" evidence="2">
    <location>
        <begin position="1"/>
        <end position="21"/>
    </location>
</feature>
<dbReference type="Pfam" id="PF00085">
    <property type="entry name" value="Thioredoxin"/>
    <property type="match status" value="1"/>
</dbReference>
<name>A0AA85ANI6_9TREM</name>
<dbReference type="GO" id="GO:0003756">
    <property type="term" value="F:protein disulfide isomerase activity"/>
    <property type="evidence" value="ECO:0007669"/>
    <property type="project" value="TreeGrafter"/>
</dbReference>
<sequence>MFWWWYVLPVILLTNAPNYCASVVLVANDANFDSLISEYDVALLKFSEDWCYYSQLLAPIYEQASEKVTELTKSRKFAFISIDCKKSQNLCAKYYIRKYPTIKITKYGKMLKSEYRNERSVEAFVKFVEDNLKFPVEIIDGHRDKPGKILDSWVDKNVETKCILALVDKLDTSHIDLFKKVSAIEENSCKFYIYYNLTTNDERLAMYDTIASKIKSLTILKNADLNAIHNWVKNQCNSLVREITFSNAEEITETRIPLMLLFYNPDNKTIVNRFIEFVISHLSHHQSTINFVTADGTTFAHPLAHLGKSKEDLPFICLDSFAHMYVYPGSVEMALSDPKHLDQFIEDLKSGKLHMEYHYGPSSQTSTTSPKTEDDESVKVGDPTFNLSTPSNTTQIILSTTPHVSVFQLLSPSRRRYTFKHDEF</sequence>
<feature type="domain" description="Thioredoxin" evidence="3">
    <location>
        <begin position="10"/>
        <end position="133"/>
    </location>
</feature>
<dbReference type="Pfam" id="PF13848">
    <property type="entry name" value="Thioredoxin_6"/>
    <property type="match status" value="1"/>
</dbReference>